<dbReference type="Proteomes" id="UP000283474">
    <property type="component" value="Chromosome"/>
</dbReference>
<dbReference type="SUPFAM" id="SSF56801">
    <property type="entry name" value="Acetyl-CoA synthetase-like"/>
    <property type="match status" value="1"/>
</dbReference>
<dbReference type="InterPro" id="IPR020845">
    <property type="entry name" value="AMP-binding_CS"/>
</dbReference>
<feature type="domain" description="AMP-dependent synthetase/ligase" evidence="2">
    <location>
        <begin position="23"/>
        <end position="400"/>
    </location>
</feature>
<dbReference type="InterPro" id="IPR025110">
    <property type="entry name" value="AMP-bd_C"/>
</dbReference>
<protein>
    <recommendedName>
        <fullName evidence="6">ATP-dependent acyl-CoA ligase</fullName>
    </recommendedName>
</protein>
<gene>
    <name evidence="4" type="ORF">CKA81_12880</name>
</gene>
<reference evidence="4 5" key="1">
    <citation type="submission" date="2017-08" db="EMBL/GenBank/DDBJ databases">
        <authorList>
            <person name="Park S.-J."/>
            <person name="Kim H."/>
        </authorList>
    </citation>
    <scope>NUCLEOTIDE SEQUENCE [LARGE SCALE GENOMIC DNA]</scope>
    <source>
        <strain evidence="5">ye3</strain>
    </source>
</reference>
<dbReference type="InterPro" id="IPR045851">
    <property type="entry name" value="AMP-bd_C_sf"/>
</dbReference>
<evidence type="ECO:0008006" key="6">
    <source>
        <dbReference type="Google" id="ProtNLM"/>
    </source>
</evidence>
<feature type="domain" description="AMP-binding enzyme C-terminal" evidence="3">
    <location>
        <begin position="450"/>
        <end position="525"/>
    </location>
</feature>
<organism evidence="4 5">
    <name type="scientific">Pollutimonas thiosulfatoxidans</name>
    <dbReference type="NCBI Taxonomy" id="2028345"/>
    <lineage>
        <taxon>Bacteria</taxon>
        <taxon>Pseudomonadati</taxon>
        <taxon>Pseudomonadota</taxon>
        <taxon>Betaproteobacteria</taxon>
        <taxon>Burkholderiales</taxon>
        <taxon>Alcaligenaceae</taxon>
        <taxon>Pollutimonas</taxon>
    </lineage>
</organism>
<dbReference type="Gene3D" id="3.40.50.12780">
    <property type="entry name" value="N-terminal domain of ligase-like"/>
    <property type="match status" value="1"/>
</dbReference>
<dbReference type="AlphaFoldDB" id="A0A410GED3"/>
<evidence type="ECO:0000256" key="1">
    <source>
        <dbReference type="SAM" id="MobiDB-lite"/>
    </source>
</evidence>
<dbReference type="PROSITE" id="PS00455">
    <property type="entry name" value="AMP_BINDING"/>
    <property type="match status" value="1"/>
</dbReference>
<evidence type="ECO:0000313" key="5">
    <source>
        <dbReference type="Proteomes" id="UP000283474"/>
    </source>
</evidence>
<dbReference type="OrthoDB" id="9766486at2"/>
<dbReference type="EMBL" id="CP022987">
    <property type="protein sequence ID" value="QAA94629.1"/>
    <property type="molecule type" value="Genomic_DNA"/>
</dbReference>
<dbReference type="InterPro" id="IPR000873">
    <property type="entry name" value="AMP-dep_synth/lig_dom"/>
</dbReference>
<evidence type="ECO:0000259" key="3">
    <source>
        <dbReference type="Pfam" id="PF13193"/>
    </source>
</evidence>
<dbReference type="PANTHER" id="PTHR43767">
    <property type="entry name" value="LONG-CHAIN-FATTY-ACID--COA LIGASE"/>
    <property type="match status" value="1"/>
</dbReference>
<dbReference type="Pfam" id="PF13193">
    <property type="entry name" value="AMP-binding_C"/>
    <property type="match status" value="1"/>
</dbReference>
<dbReference type="GO" id="GO:0016878">
    <property type="term" value="F:acid-thiol ligase activity"/>
    <property type="evidence" value="ECO:0007669"/>
    <property type="project" value="UniProtKB-ARBA"/>
</dbReference>
<feature type="region of interest" description="Disordered" evidence="1">
    <location>
        <begin position="541"/>
        <end position="561"/>
    </location>
</feature>
<evidence type="ECO:0000259" key="2">
    <source>
        <dbReference type="Pfam" id="PF00501"/>
    </source>
</evidence>
<dbReference type="Pfam" id="PF00501">
    <property type="entry name" value="AMP-binding"/>
    <property type="match status" value="1"/>
</dbReference>
<proteinExistence type="predicted"/>
<dbReference type="InterPro" id="IPR042099">
    <property type="entry name" value="ANL_N_sf"/>
</dbReference>
<dbReference type="RefSeq" id="WP_128355626.1">
    <property type="nucleotide sequence ID" value="NZ_CP022987.1"/>
</dbReference>
<sequence>MHPETEQDLRGFLDTRQCLHATLQKSARRHPDRCALVFGDDAYTYRQLWSDVRKLAQGLRAHGVAPGDKVAIMLPNSYDFVLAVYALSCLGAIEVPINTRYKKSMLQHVLQDSAAKIAVVHPSFVPAFAELYETGKDIPLQGIFIVDSVSAPEAPPPTTQATGLPASLLRPWGELLSGPALSEPDIHQGNYFEVHAVLYTSGTTGPSKGVLVSHSHTLTYARDWIRAVDFTADDIIYSPLPLFHTIAHSLGLVPSVALGARICFDAKFSASNYWKRAAQTQATVVHGIHSMVPMLLNQPTSPWDRQHKARLFYNGTSSEAASFRQRFGCGIGEAYGATETGMVAFTRSGTTPPPGSCGLINREAFEVCIVDELDDPVPYGQRGEILVRPRDPYSMMSGYLNRPDATAEAYRNLWFHSGDTGAIDPDGYLFFYDRKKDALRRRGENISSYEVERIINAHPSVLESAVIAVPSGLVDDEVKAVVVLKEGAQLAYEDLNEFLGRELPDFMVPRYLEYKTQLPKTPNEKVEKHILRQEGNCGLTEATWDSTHPHDFSPPTSLTKE</sequence>
<keyword evidence="5" id="KW-1185">Reference proteome</keyword>
<name>A0A410GED3_9BURK</name>
<evidence type="ECO:0000313" key="4">
    <source>
        <dbReference type="EMBL" id="QAA94629.1"/>
    </source>
</evidence>
<dbReference type="KEGG" id="pus:CKA81_12880"/>
<dbReference type="PANTHER" id="PTHR43767:SF1">
    <property type="entry name" value="NONRIBOSOMAL PEPTIDE SYNTHASE PES1 (EUROFUNG)-RELATED"/>
    <property type="match status" value="1"/>
</dbReference>
<dbReference type="Gene3D" id="3.30.300.30">
    <property type="match status" value="1"/>
</dbReference>
<accession>A0A410GED3</accession>
<dbReference type="InterPro" id="IPR050237">
    <property type="entry name" value="ATP-dep_AMP-bd_enzyme"/>
</dbReference>